<dbReference type="AlphaFoldDB" id="A0A9Q3VPR6"/>
<dbReference type="EMBL" id="JAJSBI010000005">
    <property type="protein sequence ID" value="MCD9874750.1"/>
    <property type="molecule type" value="Genomic_DNA"/>
</dbReference>
<dbReference type="InterPro" id="IPR036271">
    <property type="entry name" value="Tet_transcr_reg_TetR-rel_C_sf"/>
</dbReference>
<name>A0A9Q3VPR6_9ACTN</name>
<organism evidence="2 3">
    <name type="scientific">Streptomyces guryensis</name>
    <dbReference type="NCBI Taxonomy" id="2886947"/>
    <lineage>
        <taxon>Bacteria</taxon>
        <taxon>Bacillati</taxon>
        <taxon>Actinomycetota</taxon>
        <taxon>Actinomycetes</taxon>
        <taxon>Kitasatosporales</taxon>
        <taxon>Streptomycetaceae</taxon>
        <taxon>Streptomyces</taxon>
    </lineage>
</organism>
<protein>
    <submittedName>
        <fullName evidence="2">Uncharacterized protein</fullName>
    </submittedName>
</protein>
<keyword evidence="3" id="KW-1185">Reference proteome</keyword>
<reference evidence="2" key="1">
    <citation type="submission" date="2021-12" db="EMBL/GenBank/DDBJ databases">
        <authorList>
            <person name="Lee J.-H."/>
            <person name="Kim S.-B."/>
        </authorList>
    </citation>
    <scope>NUCLEOTIDE SEQUENCE</scope>
    <source>
        <strain evidence="2">NR30</strain>
    </source>
</reference>
<sequence>MVRALMARIAGDAVVRAGFQMDADVTRKSGRAFSRRWQARVGEVLRQAEREGGLAEGVSWCAVAASVVAATAGLRVLAASDETWCCALRVDQVRSVLLSAPEARQAPRRVAPTGTGEQDGCPRPC</sequence>
<dbReference type="Proteomes" id="UP001108029">
    <property type="component" value="Unassembled WGS sequence"/>
</dbReference>
<dbReference type="Gene3D" id="1.10.357.10">
    <property type="entry name" value="Tetracycline Repressor, domain 2"/>
    <property type="match status" value="1"/>
</dbReference>
<accession>A0A9Q3VPR6</accession>
<dbReference type="RefSeq" id="WP_232648864.1">
    <property type="nucleotide sequence ID" value="NZ_JAJSBI010000005.1"/>
</dbReference>
<comment type="caution">
    <text evidence="2">The sequence shown here is derived from an EMBL/GenBank/DDBJ whole genome shotgun (WGS) entry which is preliminary data.</text>
</comment>
<dbReference type="SUPFAM" id="SSF48498">
    <property type="entry name" value="Tetracyclin repressor-like, C-terminal domain"/>
    <property type="match status" value="1"/>
</dbReference>
<evidence type="ECO:0000313" key="3">
    <source>
        <dbReference type="Proteomes" id="UP001108029"/>
    </source>
</evidence>
<proteinExistence type="predicted"/>
<evidence type="ECO:0000256" key="1">
    <source>
        <dbReference type="SAM" id="MobiDB-lite"/>
    </source>
</evidence>
<gene>
    <name evidence="2" type="ORF">LJ657_13870</name>
</gene>
<evidence type="ECO:0000313" key="2">
    <source>
        <dbReference type="EMBL" id="MCD9874750.1"/>
    </source>
</evidence>
<feature type="region of interest" description="Disordered" evidence="1">
    <location>
        <begin position="103"/>
        <end position="125"/>
    </location>
</feature>